<dbReference type="InterPro" id="IPR005844">
    <property type="entry name" value="A-D-PHexomutase_a/b/a-I"/>
</dbReference>
<feature type="domain" description="Alpha-D-phosphohexomutase alpha/beta/alpha" evidence="10">
    <location>
        <begin position="4"/>
        <end position="135"/>
    </location>
</feature>
<evidence type="ECO:0000313" key="13">
    <source>
        <dbReference type="EMBL" id="MBX6981658.1"/>
    </source>
</evidence>
<feature type="domain" description="Alpha-D-phosphohexomutase C-terminal" evidence="9">
    <location>
        <begin position="373"/>
        <end position="440"/>
    </location>
</feature>
<feature type="domain" description="Alpha-D-phosphohexomutase alpha/beta/alpha" evidence="12">
    <location>
        <begin position="258"/>
        <end position="364"/>
    </location>
</feature>
<dbReference type="EC" id="5.4.2.10" evidence="6 8"/>
<evidence type="ECO:0000256" key="4">
    <source>
        <dbReference type="ARBA" id="ARBA00022842"/>
    </source>
</evidence>
<dbReference type="InterPro" id="IPR006352">
    <property type="entry name" value="GlmM_bact"/>
</dbReference>
<dbReference type="PRINTS" id="PR00509">
    <property type="entry name" value="PGMPMM"/>
</dbReference>
<dbReference type="EMBL" id="SHDO01000018">
    <property type="protein sequence ID" value="MBX6981658.1"/>
    <property type="molecule type" value="Genomic_DNA"/>
</dbReference>
<dbReference type="GO" id="GO:0009252">
    <property type="term" value="P:peptidoglycan biosynthetic process"/>
    <property type="evidence" value="ECO:0007669"/>
    <property type="project" value="TreeGrafter"/>
</dbReference>
<comment type="catalytic activity">
    <reaction evidence="6 8">
        <text>alpha-D-glucosamine 1-phosphate = D-glucosamine 6-phosphate</text>
        <dbReference type="Rhea" id="RHEA:23424"/>
        <dbReference type="ChEBI" id="CHEBI:58516"/>
        <dbReference type="ChEBI" id="CHEBI:58725"/>
        <dbReference type="EC" id="5.4.2.10"/>
    </reaction>
</comment>
<keyword evidence="5 6" id="KW-0413">Isomerase</keyword>
<comment type="cofactor">
    <cofactor evidence="6">
        <name>Mg(2+)</name>
        <dbReference type="ChEBI" id="CHEBI:18420"/>
    </cofactor>
    <text evidence="6">Binds 1 Mg(2+) ion per subunit.</text>
</comment>
<feature type="binding site" evidence="6">
    <location>
        <position position="241"/>
    </location>
    <ligand>
        <name>Mg(2+)</name>
        <dbReference type="ChEBI" id="CHEBI:18420"/>
    </ligand>
</feature>
<comment type="caution">
    <text evidence="13">The sequence shown here is derived from an EMBL/GenBank/DDBJ whole genome shotgun (WGS) entry which is preliminary data.</text>
</comment>
<keyword evidence="3 6" id="KW-0479">Metal-binding</keyword>
<dbReference type="InterPro" id="IPR016055">
    <property type="entry name" value="A-D-PHexomutase_a/b/a-I/II/III"/>
</dbReference>
<comment type="similarity">
    <text evidence="1 6 7">Belongs to the phosphohexose mutase family.</text>
</comment>
<feature type="binding site" evidence="6">
    <location>
        <position position="243"/>
    </location>
    <ligand>
        <name>Mg(2+)</name>
        <dbReference type="ChEBI" id="CHEBI:18420"/>
    </ligand>
</feature>
<feature type="domain" description="Alpha-D-phosphohexomutase alpha/beta/alpha" evidence="11">
    <location>
        <begin position="157"/>
        <end position="254"/>
    </location>
</feature>
<sequence length="445" mass="47922">MSERKYFGTDGIRGKVGDSPITPDFVLKLGWAAGKVLARHGSRKIIIGKDTRISGYMLESSLEAGLAAAGLSASFTGPMPTPAVAYLTRTFRAEAGIVISASHNPYYDNGIKFFSIDGTKLPDEVEEAIEAEMEKPITCVESAELGRANRIVDAAGRYIEFCKGTFPNEQSLSSLKIVIDCANGATYHIAPNVFRELGAEVITIGCDPNGININEECGATDVRQLQQKVLEEKADVGLAFDGDGDRIIMVDHMGEKVDGDQILFIVAREALRQGQLKGGVIGTLMSNMGLEIALKQLGIPFERAKVGDRYVLEKLQEKGWRMGAENSGHVILLDKTTTGDGIVAGLQVLSAMVRNHMSLHDLCSGMKLLPQVLVNVRFKGTHDPLQNEGVIAANEEVEKQLAGKGRVLLRKSGTEPLIRVMVEGENEADVTAMANRIADAVKAAG</sequence>
<comment type="function">
    <text evidence="6 8">Catalyzes the conversion of glucosamine-6-phosphate to glucosamine-1-phosphate.</text>
</comment>
<dbReference type="Pfam" id="PF02879">
    <property type="entry name" value="PGM_PMM_II"/>
    <property type="match status" value="1"/>
</dbReference>
<dbReference type="GO" id="GO:0006048">
    <property type="term" value="P:UDP-N-acetylglucosamine biosynthetic process"/>
    <property type="evidence" value="ECO:0007669"/>
    <property type="project" value="TreeGrafter"/>
</dbReference>
<dbReference type="Gene3D" id="3.30.310.50">
    <property type="entry name" value="Alpha-D-phosphohexomutase, C-terminal domain"/>
    <property type="match status" value="1"/>
</dbReference>
<keyword evidence="2 6" id="KW-0597">Phosphoprotein</keyword>
<name>A0A1J0ECQ1_PRORE</name>
<dbReference type="NCBIfam" id="NF008139">
    <property type="entry name" value="PRK10887.1"/>
    <property type="match status" value="1"/>
</dbReference>
<evidence type="ECO:0000256" key="7">
    <source>
        <dbReference type="RuleBase" id="RU004326"/>
    </source>
</evidence>
<dbReference type="GO" id="GO:0005975">
    <property type="term" value="P:carbohydrate metabolic process"/>
    <property type="evidence" value="ECO:0007669"/>
    <property type="project" value="InterPro"/>
</dbReference>
<dbReference type="InterPro" id="IPR005845">
    <property type="entry name" value="A-D-PHexomutase_a/b/a-II"/>
</dbReference>
<dbReference type="CDD" id="cd05802">
    <property type="entry name" value="GlmM"/>
    <property type="match status" value="1"/>
</dbReference>
<reference evidence="13" key="1">
    <citation type="submission" date="2019-02" db="EMBL/GenBank/DDBJ databases">
        <title>Genomic characterization of isolates from hospital effluents in KZN, South Africa.</title>
        <authorList>
            <person name="Ntshobeni N."/>
            <person name="Allam M."/>
            <person name="Ismail A."/>
            <person name="Amoako D."/>
            <person name="Essack S."/>
            <person name="Chenia H."/>
        </authorList>
    </citation>
    <scope>NUCLEOTIDE SEQUENCE</scope>
    <source>
        <strain evidence="13">AFE97_S1</strain>
    </source>
</reference>
<dbReference type="InterPro" id="IPR016066">
    <property type="entry name" value="A-D-PHexomutase_CS"/>
</dbReference>
<dbReference type="Pfam" id="PF02880">
    <property type="entry name" value="PGM_PMM_III"/>
    <property type="match status" value="1"/>
</dbReference>
<dbReference type="GO" id="GO:0008966">
    <property type="term" value="F:phosphoglucosamine mutase activity"/>
    <property type="evidence" value="ECO:0007669"/>
    <property type="project" value="UniProtKB-UniRule"/>
</dbReference>
<dbReference type="FunFam" id="3.40.120.10:FF:000001">
    <property type="entry name" value="Phosphoglucosamine mutase"/>
    <property type="match status" value="1"/>
</dbReference>
<comment type="PTM">
    <text evidence="6">Activated by phosphorylation.</text>
</comment>
<evidence type="ECO:0000259" key="9">
    <source>
        <dbReference type="Pfam" id="PF00408"/>
    </source>
</evidence>
<gene>
    <name evidence="6" type="primary">glmM</name>
    <name evidence="13" type="ORF">EX242_15555</name>
</gene>
<organism evidence="13 14">
    <name type="scientific">Providencia rettgeri</name>
    <dbReference type="NCBI Taxonomy" id="587"/>
    <lineage>
        <taxon>Bacteria</taxon>
        <taxon>Pseudomonadati</taxon>
        <taxon>Pseudomonadota</taxon>
        <taxon>Gammaproteobacteria</taxon>
        <taxon>Enterobacterales</taxon>
        <taxon>Morganellaceae</taxon>
        <taxon>Providencia</taxon>
    </lineage>
</organism>
<dbReference type="FunFam" id="3.30.310.50:FF:000001">
    <property type="entry name" value="Phosphoglucosamine mutase"/>
    <property type="match status" value="1"/>
</dbReference>
<evidence type="ECO:0000256" key="1">
    <source>
        <dbReference type="ARBA" id="ARBA00010231"/>
    </source>
</evidence>
<dbReference type="GO" id="GO:0005829">
    <property type="term" value="C:cytosol"/>
    <property type="evidence" value="ECO:0007669"/>
    <property type="project" value="TreeGrafter"/>
</dbReference>
<dbReference type="SUPFAM" id="SSF55957">
    <property type="entry name" value="Phosphoglucomutase, C-terminal domain"/>
    <property type="match status" value="1"/>
</dbReference>
<evidence type="ECO:0000256" key="6">
    <source>
        <dbReference type="HAMAP-Rule" id="MF_01554"/>
    </source>
</evidence>
<dbReference type="GO" id="GO:0000287">
    <property type="term" value="F:magnesium ion binding"/>
    <property type="evidence" value="ECO:0007669"/>
    <property type="project" value="UniProtKB-UniRule"/>
</dbReference>
<dbReference type="InterPro" id="IPR005843">
    <property type="entry name" value="A-D-PHexomutase_C"/>
</dbReference>
<protein>
    <recommendedName>
        <fullName evidence="6 8">Phosphoglucosamine mutase</fullName>
        <ecNumber evidence="6 8">5.4.2.10</ecNumber>
    </recommendedName>
</protein>
<feature type="binding site" evidence="6">
    <location>
        <position position="245"/>
    </location>
    <ligand>
        <name>Mg(2+)</name>
        <dbReference type="ChEBI" id="CHEBI:18420"/>
    </ligand>
</feature>
<dbReference type="Proteomes" id="UP000824410">
    <property type="component" value="Unassembled WGS sequence"/>
</dbReference>
<dbReference type="KEGG" id="prg:RB151_041110"/>
<dbReference type="PROSITE" id="PS00710">
    <property type="entry name" value="PGM_PMM"/>
    <property type="match status" value="1"/>
</dbReference>
<dbReference type="HAMAP" id="MF_01554_B">
    <property type="entry name" value="GlmM_B"/>
    <property type="match status" value="1"/>
</dbReference>
<dbReference type="OrthoDB" id="9803322at2"/>
<dbReference type="Pfam" id="PF00408">
    <property type="entry name" value="PGM_PMM_IV"/>
    <property type="match status" value="1"/>
</dbReference>
<evidence type="ECO:0000259" key="11">
    <source>
        <dbReference type="Pfam" id="PF02879"/>
    </source>
</evidence>
<evidence type="ECO:0000256" key="5">
    <source>
        <dbReference type="ARBA" id="ARBA00023235"/>
    </source>
</evidence>
<keyword evidence="4 6" id="KW-0460">Magnesium</keyword>
<dbReference type="FunFam" id="3.40.120.10:FF:000003">
    <property type="entry name" value="Phosphoglucosamine mutase"/>
    <property type="match status" value="1"/>
</dbReference>
<evidence type="ECO:0000259" key="12">
    <source>
        <dbReference type="Pfam" id="PF02880"/>
    </source>
</evidence>
<accession>A0A1J0ECQ1</accession>
<feature type="modified residue" description="Phosphoserine" evidence="6">
    <location>
        <position position="102"/>
    </location>
</feature>
<evidence type="ECO:0000256" key="2">
    <source>
        <dbReference type="ARBA" id="ARBA00022553"/>
    </source>
</evidence>
<dbReference type="PANTHER" id="PTHR42946:SF1">
    <property type="entry name" value="PHOSPHOGLUCOMUTASE (ALPHA-D-GLUCOSE-1,6-BISPHOSPHATE-DEPENDENT)"/>
    <property type="match status" value="1"/>
</dbReference>
<dbReference type="AlphaFoldDB" id="A0A1J0ECQ1"/>
<dbReference type="SUPFAM" id="SSF53738">
    <property type="entry name" value="Phosphoglucomutase, first 3 domains"/>
    <property type="match status" value="3"/>
</dbReference>
<dbReference type="RefSeq" id="WP_048605844.1">
    <property type="nucleotide sequence ID" value="NZ_ABEXNG020000019.1"/>
</dbReference>
<evidence type="ECO:0000259" key="10">
    <source>
        <dbReference type="Pfam" id="PF02878"/>
    </source>
</evidence>
<dbReference type="InterPro" id="IPR005846">
    <property type="entry name" value="A-D-PHexomutase_a/b/a-III"/>
</dbReference>
<dbReference type="InterPro" id="IPR050060">
    <property type="entry name" value="Phosphoglucosamine_mutase"/>
</dbReference>
<evidence type="ECO:0000256" key="8">
    <source>
        <dbReference type="RuleBase" id="RU004327"/>
    </source>
</evidence>
<dbReference type="Pfam" id="PF02878">
    <property type="entry name" value="PGM_PMM_I"/>
    <property type="match status" value="1"/>
</dbReference>
<evidence type="ECO:0000313" key="14">
    <source>
        <dbReference type="Proteomes" id="UP000824410"/>
    </source>
</evidence>
<dbReference type="NCBIfam" id="TIGR01455">
    <property type="entry name" value="glmM"/>
    <property type="match status" value="1"/>
</dbReference>
<dbReference type="Gene3D" id="3.40.120.10">
    <property type="entry name" value="Alpha-D-Glucose-1,6-Bisphosphate, subunit A, domain 3"/>
    <property type="match status" value="3"/>
</dbReference>
<feature type="active site" description="Phosphoserine intermediate" evidence="6">
    <location>
        <position position="102"/>
    </location>
</feature>
<dbReference type="InterPro" id="IPR005841">
    <property type="entry name" value="Alpha-D-phosphohexomutase_SF"/>
</dbReference>
<evidence type="ECO:0000256" key="3">
    <source>
        <dbReference type="ARBA" id="ARBA00022723"/>
    </source>
</evidence>
<dbReference type="InterPro" id="IPR036900">
    <property type="entry name" value="A-D-PHexomutase_C_sf"/>
</dbReference>
<proteinExistence type="inferred from homology"/>
<dbReference type="GO" id="GO:0004615">
    <property type="term" value="F:phosphomannomutase activity"/>
    <property type="evidence" value="ECO:0007669"/>
    <property type="project" value="TreeGrafter"/>
</dbReference>
<dbReference type="PANTHER" id="PTHR42946">
    <property type="entry name" value="PHOSPHOHEXOSE MUTASE"/>
    <property type="match status" value="1"/>
</dbReference>
<feature type="binding site" description="via phosphate group" evidence="6">
    <location>
        <position position="102"/>
    </location>
    <ligand>
        <name>Mg(2+)</name>
        <dbReference type="ChEBI" id="CHEBI:18420"/>
    </ligand>
</feature>